<evidence type="ECO:0000313" key="1">
    <source>
        <dbReference type="EMBL" id="AKV00531.1"/>
    </source>
</evidence>
<evidence type="ECO:0000313" key="2">
    <source>
        <dbReference type="Proteomes" id="UP000064967"/>
    </source>
</evidence>
<dbReference type="Proteomes" id="UP000064967">
    <property type="component" value="Chromosome"/>
</dbReference>
<accession>A0A0K1Q3W8</accession>
<protein>
    <submittedName>
        <fullName evidence="1">Uncharacterized protein</fullName>
    </submittedName>
</protein>
<keyword evidence="2" id="KW-1185">Reference proteome</keyword>
<sequence>MHRWLDATHRKRRSRKNWRESRAFLGAGARFVRPDAKLASR</sequence>
<dbReference type="KEGG" id="llu:AKJ09_07194"/>
<gene>
    <name evidence="1" type="ORF">AKJ09_07194</name>
</gene>
<name>A0A0K1Q3W8_9BACT</name>
<organism evidence="1 2">
    <name type="scientific">Labilithrix luteola</name>
    <dbReference type="NCBI Taxonomy" id="1391654"/>
    <lineage>
        <taxon>Bacteria</taxon>
        <taxon>Pseudomonadati</taxon>
        <taxon>Myxococcota</taxon>
        <taxon>Polyangia</taxon>
        <taxon>Polyangiales</taxon>
        <taxon>Labilitrichaceae</taxon>
        <taxon>Labilithrix</taxon>
    </lineage>
</organism>
<reference evidence="1 2" key="1">
    <citation type="submission" date="2015-08" db="EMBL/GenBank/DDBJ databases">
        <authorList>
            <person name="Babu N.S."/>
            <person name="Beckwith C.J."/>
            <person name="Beseler K.G."/>
            <person name="Brison A."/>
            <person name="Carone J.V."/>
            <person name="Caskin T.P."/>
            <person name="Diamond M."/>
            <person name="Durham M.E."/>
            <person name="Foxe J.M."/>
            <person name="Go M."/>
            <person name="Henderson B.A."/>
            <person name="Jones I.B."/>
            <person name="McGettigan J.A."/>
            <person name="Micheletti S.J."/>
            <person name="Nasrallah M.E."/>
            <person name="Ortiz D."/>
            <person name="Piller C.R."/>
            <person name="Privatt S.R."/>
            <person name="Schneider S.L."/>
            <person name="Sharp S."/>
            <person name="Smith T.C."/>
            <person name="Stanton J.D."/>
            <person name="Ullery H.E."/>
            <person name="Wilson R.J."/>
            <person name="Serrano M.G."/>
            <person name="Buck G."/>
            <person name="Lee V."/>
            <person name="Wang Y."/>
            <person name="Carvalho R."/>
            <person name="Voegtly L."/>
            <person name="Shi R."/>
            <person name="Duckworth R."/>
            <person name="Johnson A."/>
            <person name="Loviza R."/>
            <person name="Walstead R."/>
            <person name="Shah Z."/>
            <person name="Kiflezghi M."/>
            <person name="Wade K."/>
            <person name="Ball S.L."/>
            <person name="Bradley K.W."/>
            <person name="Asai D.J."/>
            <person name="Bowman C.A."/>
            <person name="Russell D.A."/>
            <person name="Pope W.H."/>
            <person name="Jacobs-Sera D."/>
            <person name="Hendrix R.W."/>
            <person name="Hatfull G.F."/>
        </authorList>
    </citation>
    <scope>NUCLEOTIDE SEQUENCE [LARGE SCALE GENOMIC DNA]</scope>
    <source>
        <strain evidence="1 2">DSM 27648</strain>
    </source>
</reference>
<proteinExistence type="predicted"/>
<dbReference type="AlphaFoldDB" id="A0A0K1Q3W8"/>
<dbReference type="EMBL" id="CP012333">
    <property type="protein sequence ID" value="AKV00531.1"/>
    <property type="molecule type" value="Genomic_DNA"/>
</dbReference>